<keyword evidence="3" id="KW-0418">Kinase</keyword>
<dbReference type="CDD" id="cd14014">
    <property type="entry name" value="STKc_PknB_like"/>
    <property type="match status" value="1"/>
</dbReference>
<feature type="domain" description="Protein kinase" evidence="2">
    <location>
        <begin position="21"/>
        <end position="317"/>
    </location>
</feature>
<dbReference type="Pfam" id="PF00069">
    <property type="entry name" value="Pkinase"/>
    <property type="match status" value="1"/>
</dbReference>
<dbReference type="SUPFAM" id="SSF56112">
    <property type="entry name" value="Protein kinase-like (PK-like)"/>
    <property type="match status" value="1"/>
</dbReference>
<dbReference type="PROSITE" id="PS50011">
    <property type="entry name" value="PROTEIN_KINASE_DOM"/>
    <property type="match status" value="1"/>
</dbReference>
<reference evidence="3" key="2">
    <citation type="journal article" date="2021" name="PeerJ">
        <title>Extensive microbial diversity within the chicken gut microbiome revealed by metagenomics and culture.</title>
        <authorList>
            <person name="Gilroy R."/>
            <person name="Ravi A."/>
            <person name="Getino M."/>
            <person name="Pursley I."/>
            <person name="Horton D.L."/>
            <person name="Alikhan N.F."/>
            <person name="Baker D."/>
            <person name="Gharbi K."/>
            <person name="Hall N."/>
            <person name="Watson M."/>
            <person name="Adriaenssens E.M."/>
            <person name="Foster-Nyarko E."/>
            <person name="Jarju S."/>
            <person name="Secka A."/>
            <person name="Antonio M."/>
            <person name="Oren A."/>
            <person name="Chaudhuri R.R."/>
            <person name="La Ragione R."/>
            <person name="Hildebrand F."/>
            <person name="Pallen M.J."/>
        </authorList>
    </citation>
    <scope>NUCLEOTIDE SEQUENCE</scope>
    <source>
        <strain evidence="3">B1-15692</strain>
    </source>
</reference>
<protein>
    <submittedName>
        <fullName evidence="3">Serine/threonine protein kinase</fullName>
    </submittedName>
</protein>
<dbReference type="Gene3D" id="1.10.510.10">
    <property type="entry name" value="Transferase(Phosphotransferase) domain 1"/>
    <property type="match status" value="1"/>
</dbReference>
<reference evidence="3" key="1">
    <citation type="submission" date="2020-10" db="EMBL/GenBank/DDBJ databases">
        <authorList>
            <person name="Gilroy R."/>
        </authorList>
    </citation>
    <scope>NUCLEOTIDE SEQUENCE</scope>
    <source>
        <strain evidence="3">B1-15692</strain>
    </source>
</reference>
<evidence type="ECO:0000256" key="1">
    <source>
        <dbReference type="PROSITE-ProRule" id="PRU10141"/>
    </source>
</evidence>
<accession>A0A9D9I760</accession>
<gene>
    <name evidence="3" type="ORF">IAB99_05315</name>
</gene>
<keyword evidence="1" id="KW-0547">Nucleotide-binding</keyword>
<organism evidence="3 4">
    <name type="scientific">Candidatus Cryptobacteroides faecipullorum</name>
    <dbReference type="NCBI Taxonomy" id="2840764"/>
    <lineage>
        <taxon>Bacteria</taxon>
        <taxon>Pseudomonadati</taxon>
        <taxon>Bacteroidota</taxon>
        <taxon>Bacteroidia</taxon>
        <taxon>Bacteroidales</taxon>
        <taxon>Candidatus Cryptobacteroides</taxon>
    </lineage>
</organism>
<evidence type="ECO:0000259" key="2">
    <source>
        <dbReference type="PROSITE" id="PS50011"/>
    </source>
</evidence>
<dbReference type="EMBL" id="JADIMH010000030">
    <property type="protein sequence ID" value="MBO8467166.1"/>
    <property type="molecule type" value="Genomic_DNA"/>
</dbReference>
<dbReference type="PROSITE" id="PS00107">
    <property type="entry name" value="PROTEIN_KINASE_ATP"/>
    <property type="match status" value="1"/>
</dbReference>
<feature type="binding site" evidence="1">
    <location>
        <position position="54"/>
    </location>
    <ligand>
        <name>ATP</name>
        <dbReference type="ChEBI" id="CHEBI:30616"/>
    </ligand>
</feature>
<dbReference type="PANTHER" id="PTHR44167:SF24">
    <property type="entry name" value="SERINE_THREONINE-PROTEIN KINASE CHK2"/>
    <property type="match status" value="1"/>
</dbReference>
<dbReference type="GO" id="GO:0004674">
    <property type="term" value="F:protein serine/threonine kinase activity"/>
    <property type="evidence" value="ECO:0007669"/>
    <property type="project" value="UniProtKB-KW"/>
</dbReference>
<sequence length="509" mass="56878">MHIRKLQGQAEKQRKIYYEYDADSTPLGEGGMGIVYRGYCVEEDTGIRKEVAIKALHTDLPEEVYARAEREASIRLRHDNLVEMLALISMVETTMLGETVYRHYVISELLHGVELSDVLAGKFEGNDGGEHLFARELFASYVKDKENTSCKIIKSILSGVLALHDKGYIHRDIDPSNIMVTDDRHIKLIDFGIAKNLKSLGSTDKLTTATGKFIGKAEYASPELVLGDVKSQNYTTDIYALGILFFRLLTGSLPFTGSQYEVMQCQLKKKVPVNRIQSKALARVVGKATEKSQKRRYGSIAEFRVAIDAAENRHSSFLPIWGKYAVVILAVAVVCYVVWQFASEPDDSNKDVVPVVSQADKYIKALALLDSDNADSAKIGFERILDLADENYEPARVEAGVTFFSGTKSDVILKRRSNLGMSGGISTDEFQKIIDYMSTLDNSSAMTPEACYILGCAYFYCDKHANVDIALKYFEKALGMINSGKNASHGYDVKELKHVLERNIRELRY</sequence>
<dbReference type="InterPro" id="IPR017441">
    <property type="entry name" value="Protein_kinase_ATP_BS"/>
</dbReference>
<comment type="caution">
    <text evidence="3">The sequence shown here is derived from an EMBL/GenBank/DDBJ whole genome shotgun (WGS) entry which is preliminary data.</text>
</comment>
<evidence type="ECO:0000313" key="3">
    <source>
        <dbReference type="EMBL" id="MBO8467166.1"/>
    </source>
</evidence>
<dbReference type="GO" id="GO:0005524">
    <property type="term" value="F:ATP binding"/>
    <property type="evidence" value="ECO:0007669"/>
    <property type="project" value="UniProtKB-UniRule"/>
</dbReference>
<keyword evidence="1" id="KW-0067">ATP-binding</keyword>
<keyword evidence="3" id="KW-0723">Serine/threonine-protein kinase</keyword>
<evidence type="ECO:0000313" key="4">
    <source>
        <dbReference type="Proteomes" id="UP000823660"/>
    </source>
</evidence>
<dbReference type="SMART" id="SM00220">
    <property type="entry name" value="S_TKc"/>
    <property type="match status" value="1"/>
</dbReference>
<dbReference type="Proteomes" id="UP000823660">
    <property type="component" value="Unassembled WGS sequence"/>
</dbReference>
<dbReference type="InterPro" id="IPR011009">
    <property type="entry name" value="Kinase-like_dom_sf"/>
</dbReference>
<dbReference type="InterPro" id="IPR000719">
    <property type="entry name" value="Prot_kinase_dom"/>
</dbReference>
<keyword evidence="3" id="KW-0808">Transferase</keyword>
<dbReference type="Gene3D" id="3.30.200.20">
    <property type="entry name" value="Phosphorylase Kinase, domain 1"/>
    <property type="match status" value="1"/>
</dbReference>
<name>A0A9D9I760_9BACT</name>
<dbReference type="AlphaFoldDB" id="A0A9D9I760"/>
<proteinExistence type="predicted"/>
<dbReference type="PANTHER" id="PTHR44167">
    <property type="entry name" value="OVARIAN-SPECIFIC SERINE/THREONINE-PROTEIN KINASE LOK-RELATED"/>
    <property type="match status" value="1"/>
</dbReference>